<feature type="transmembrane region" description="Helical" evidence="1">
    <location>
        <begin position="347"/>
        <end position="368"/>
    </location>
</feature>
<feature type="transmembrane region" description="Helical" evidence="1">
    <location>
        <begin position="388"/>
        <end position="407"/>
    </location>
</feature>
<gene>
    <name evidence="2" type="ORF">SNAT2548_LOCUS4793</name>
</gene>
<feature type="transmembrane region" description="Helical" evidence="1">
    <location>
        <begin position="459"/>
        <end position="479"/>
    </location>
</feature>
<comment type="caution">
    <text evidence="2">The sequence shown here is derived from an EMBL/GenBank/DDBJ whole genome shotgun (WGS) entry which is preliminary data.</text>
</comment>
<name>A0A812IM58_9DINO</name>
<sequence>MFVSHSWAADRWAKFLAMSLVLNLSLAVKATLVSILLCQCSLLAFFPYLPVSAIFLIAMDVPVLVFFLVLLFGQQLTCGAWSPSIWIDKICVNQMIDSEKEKAIAGLPAFVASSSQMVVLWDQTYFERLWCNFELALFAKCSGLKRLRVIPLWLPMWLLTTMTCCYVGGRLAAVAAGGGQLEELEDQDGAKGAGQSAALTFGVERLGKYAADSLGFVVFFLPSLMVSIVSFQAKLDGHRLMLESIRSFDVRAAACALDSDRLQIEAQVCELFDGLEEPLVATSLDTGSESEAEVALPVLSAEARRAIRSVTGFAEDGHCIQAFNRYVRGPLLDAILEDFGDELEAPWAMCLLSFLPATLSFVALTLVVAPDFHSCGYPSIEVYVFLNYLQVLMMTLFILPLAHPMLLRAMGILATRLSPGCLRSTVTIGTGILVYSSLLVFSSVLSVTLEGFVITRHPAFLAGFLLSSLLVLVQSCRVFRGRCWDFPRCSCRCLGRSR</sequence>
<evidence type="ECO:0000313" key="3">
    <source>
        <dbReference type="Proteomes" id="UP000604046"/>
    </source>
</evidence>
<evidence type="ECO:0000313" key="2">
    <source>
        <dbReference type="EMBL" id="CAE7040497.1"/>
    </source>
</evidence>
<keyword evidence="3" id="KW-1185">Reference proteome</keyword>
<evidence type="ECO:0000256" key="1">
    <source>
        <dbReference type="SAM" id="Phobius"/>
    </source>
</evidence>
<keyword evidence="1" id="KW-1133">Transmembrane helix</keyword>
<dbReference type="OrthoDB" id="423415at2759"/>
<reference evidence="2" key="1">
    <citation type="submission" date="2021-02" db="EMBL/GenBank/DDBJ databases">
        <authorList>
            <person name="Dougan E. K."/>
            <person name="Rhodes N."/>
            <person name="Thang M."/>
            <person name="Chan C."/>
        </authorList>
    </citation>
    <scope>NUCLEOTIDE SEQUENCE</scope>
</reference>
<proteinExistence type="predicted"/>
<protein>
    <submittedName>
        <fullName evidence="2">Uncharacterized protein</fullName>
    </submittedName>
</protein>
<keyword evidence="1" id="KW-0472">Membrane</keyword>
<feature type="transmembrane region" description="Helical" evidence="1">
    <location>
        <begin position="428"/>
        <end position="447"/>
    </location>
</feature>
<feature type="transmembrane region" description="Helical" evidence="1">
    <location>
        <begin position="150"/>
        <end position="169"/>
    </location>
</feature>
<dbReference type="Proteomes" id="UP000604046">
    <property type="component" value="Unassembled WGS sequence"/>
</dbReference>
<dbReference type="AlphaFoldDB" id="A0A812IM58"/>
<dbReference type="EMBL" id="CAJNDS010000297">
    <property type="protein sequence ID" value="CAE7040497.1"/>
    <property type="molecule type" value="Genomic_DNA"/>
</dbReference>
<accession>A0A812IM58</accession>
<organism evidence="2 3">
    <name type="scientific">Symbiodinium natans</name>
    <dbReference type="NCBI Taxonomy" id="878477"/>
    <lineage>
        <taxon>Eukaryota</taxon>
        <taxon>Sar</taxon>
        <taxon>Alveolata</taxon>
        <taxon>Dinophyceae</taxon>
        <taxon>Suessiales</taxon>
        <taxon>Symbiodiniaceae</taxon>
        <taxon>Symbiodinium</taxon>
    </lineage>
</organism>
<feature type="transmembrane region" description="Helical" evidence="1">
    <location>
        <begin position="213"/>
        <end position="231"/>
    </location>
</feature>
<feature type="transmembrane region" description="Helical" evidence="1">
    <location>
        <begin position="20"/>
        <end position="46"/>
    </location>
</feature>
<keyword evidence="1" id="KW-0812">Transmembrane</keyword>